<sequence>MKSQAVVFRELCVSLLLSVVTTPAFAQATGGLQKAKGFLQSIEQNLTTFIPIIAVISGLILVVCYWFRIVEKETFGRWIVGLIIAGSIGEIVAMFLS</sequence>
<evidence type="ECO:0000313" key="3">
    <source>
        <dbReference type="EMBL" id="CAZ15908.1"/>
    </source>
</evidence>
<gene>
    <name evidence="3" type="primary">trwL</name>
    <name evidence="3" type="ordered locus">XALp_3189</name>
</gene>
<evidence type="ECO:0000313" key="4">
    <source>
        <dbReference type="Proteomes" id="UP000001890"/>
    </source>
</evidence>
<feature type="transmembrane region" description="Helical" evidence="1">
    <location>
        <begin position="50"/>
        <end position="67"/>
    </location>
</feature>
<name>D6CKB9_XANAP</name>
<proteinExistence type="predicted"/>
<evidence type="ECO:0000256" key="2">
    <source>
        <dbReference type="SAM" id="SignalP"/>
    </source>
</evidence>
<dbReference type="Pfam" id="PF04956">
    <property type="entry name" value="TrbC"/>
    <property type="match status" value="1"/>
</dbReference>
<dbReference type="KEGG" id="xal:XALp_3189"/>
<feature type="chain" id="PRO_5003081949" evidence="2">
    <location>
        <begin position="27"/>
        <end position="97"/>
    </location>
</feature>
<keyword evidence="3" id="KW-0614">Plasmid</keyword>
<reference evidence="4" key="1">
    <citation type="journal article" date="2009" name="BMC Genomics">
        <title>The complete genome sequence of Xanthomonas albilineans provides new insights into the reductive genome evolution of the xylem-limited Xanthomonadaceae.</title>
        <authorList>
            <person name="Pieretti I."/>
            <person name="Royer M."/>
            <person name="Barbe V."/>
            <person name="Carrere S."/>
            <person name="Koebnik R."/>
            <person name="Cociancich S."/>
            <person name="Couloux A."/>
            <person name="Darrasse A."/>
            <person name="Gouzy J."/>
            <person name="Jacques M.A."/>
            <person name="Lauber E."/>
            <person name="Manceau C."/>
            <person name="Mangenot S."/>
            <person name="Poussier S."/>
            <person name="Segurens B."/>
            <person name="Szurek B."/>
            <person name="Verdier V."/>
            <person name="Arlat M."/>
            <person name="Rott P."/>
        </authorList>
    </citation>
    <scope>NUCLEOTIDE SEQUENCE [LARGE SCALE GENOMIC DNA]</scope>
    <source>
        <strain evidence="4">GPE PC73 / CFBP 7063</strain>
        <plasmid evidence="4">Plasmid plasmI</plasmid>
    </source>
</reference>
<evidence type="ECO:0000256" key="1">
    <source>
        <dbReference type="SAM" id="Phobius"/>
    </source>
</evidence>
<dbReference type="Proteomes" id="UP000001890">
    <property type="component" value="Plasmid plasmI"/>
</dbReference>
<dbReference type="EMBL" id="FP340279">
    <property type="protein sequence ID" value="CAZ15908.1"/>
    <property type="molecule type" value="Genomic_DNA"/>
</dbReference>
<keyword evidence="1" id="KW-0812">Transmembrane</keyword>
<keyword evidence="1" id="KW-0472">Membrane</keyword>
<dbReference type="AlphaFoldDB" id="D6CKB9"/>
<keyword evidence="1" id="KW-1133">Transmembrane helix</keyword>
<accession>D6CKB9</accession>
<dbReference type="OrthoDB" id="7926281at2"/>
<feature type="signal peptide" evidence="2">
    <location>
        <begin position="1"/>
        <end position="26"/>
    </location>
</feature>
<keyword evidence="4" id="KW-1185">Reference proteome</keyword>
<geneLocation type="plasmid" evidence="3 4">
    <name>plasmI</name>
</geneLocation>
<protein>
    <submittedName>
        <fullName evidence="3">Probable conjugal transfer protein</fullName>
    </submittedName>
</protein>
<keyword evidence="2" id="KW-0732">Signal</keyword>
<organism evidence="4">
    <name type="scientific">Xanthomonas albilineans (strain GPE PC73 / CFBP 7063)</name>
    <dbReference type="NCBI Taxonomy" id="380358"/>
    <lineage>
        <taxon>Bacteria</taxon>
        <taxon>Pseudomonadati</taxon>
        <taxon>Pseudomonadota</taxon>
        <taxon>Gammaproteobacteria</taxon>
        <taxon>Lysobacterales</taxon>
        <taxon>Lysobacteraceae</taxon>
        <taxon>Xanthomonas</taxon>
    </lineage>
</organism>
<dbReference type="InterPro" id="IPR007039">
    <property type="entry name" value="TrbC/VirB2"/>
</dbReference>
<feature type="transmembrane region" description="Helical" evidence="1">
    <location>
        <begin position="79"/>
        <end position="96"/>
    </location>
</feature>